<dbReference type="Gene3D" id="3.30.70.270">
    <property type="match status" value="1"/>
</dbReference>
<sequence>MKKWMRMLASRLRFKALCAALGVVLITCISGWIGLRYTHTVSTSVTDTTQTYLPLLTQAINASNSMRSLTSRAHGLLQACKIADGSHRVSLNGSREKDFAIIEELATFLHNVDTTYEMKVRSAKEELQHAFNNLISSCDTQTSLQMEFEVQRYNASTAIIELDNLMAALHAQIASSSIPLGDGQVRRDVANLPLDANLIFTQLELIRARLGELDNRLQHAHSIQLVEGDTQAIQLNESELGTLASNFERLTPLLLNAPFASFKAQIDQQWNKLSQAILSPTGIHDIWQRTSLFYSGSVITRMAMSRTDIALTSALNGLEKEARIRYQQALDTTQVTVDEAKWVIIGVTAVTAVVLLGLSLLLAAGLVRPIERLNAFVVRLRGTEDLSQQMPAQLITRMDEVGTLARSFNALLVDLIDARQRLLSESSSKINTQYERLSAAIESIPQGLCLIDADDRMLMSNSRFMTLYDLTPDEVREGTPLRTVMDTCMAKGAREIKPDDSEATAERYSAFSRRPLVLNYRNERTIMVRTARTPEGGLVSVHEDITERRQQEQQIAHLAYHDTLTGLPNRRLFRDSFGKLLSNLEQKRDVALLFMDLDLFKTVNDTLGHPVGDQLLIAVAERLQTCMRDTDEVARVGGDEFAILLKDERNEEEAIRISRRIIDKIGQPYDIEGHIIVVGMSIGIAISPRDGYDPDRLMKCADLALYRAKGEGRNRFCFFEPEMGALVQARRTLEMELRKATDAQDLQLAYQPQVDIATGNIEGFEALLRWQHKERGFISPEEFIPIAEETGLIKTIGRWVLEQACREARKWPANLQVGVNVSPVQFRANTLLADVEAALSSSGLPPERLELEITEGILMQDTVANLDTLEALRGLGVHIAMDDFGTGYSSLGYIRKFRFDRIKIDKSFIHDVLTSSDSQAVVQAVCGLCTTLEIQSVAEGVEDEQQLEFLRQEGCHQAQGYYFARPMPAVAALEMATSGIATTR</sequence>
<dbReference type="SMART" id="SM00091">
    <property type="entry name" value="PAS"/>
    <property type="match status" value="1"/>
</dbReference>
<dbReference type="InterPro" id="IPR035965">
    <property type="entry name" value="PAS-like_dom_sf"/>
</dbReference>
<dbReference type="PANTHER" id="PTHR44757:SF2">
    <property type="entry name" value="BIOFILM ARCHITECTURE MAINTENANCE PROTEIN MBAA"/>
    <property type="match status" value="1"/>
</dbReference>
<keyword evidence="6" id="KW-1185">Reference proteome</keyword>
<dbReference type="InterPro" id="IPR000014">
    <property type="entry name" value="PAS"/>
</dbReference>
<dbReference type="Pfam" id="PF12860">
    <property type="entry name" value="PAS_7"/>
    <property type="match status" value="1"/>
</dbReference>
<evidence type="ECO:0000313" key="6">
    <source>
        <dbReference type="Proteomes" id="UP000629025"/>
    </source>
</evidence>
<protein>
    <recommendedName>
        <fullName evidence="7">PAS domain S-box-containing protein/diguanylate cyclase (GGDEF)-like protein</fullName>
    </recommendedName>
</protein>
<dbReference type="CDD" id="cd01948">
    <property type="entry name" value="EAL"/>
    <property type="match status" value="1"/>
</dbReference>
<dbReference type="SUPFAM" id="SSF141868">
    <property type="entry name" value="EAL domain-like"/>
    <property type="match status" value="1"/>
</dbReference>
<dbReference type="InterPro" id="IPR029787">
    <property type="entry name" value="Nucleotide_cyclase"/>
</dbReference>
<dbReference type="CDD" id="cd06225">
    <property type="entry name" value="HAMP"/>
    <property type="match status" value="1"/>
</dbReference>
<dbReference type="NCBIfam" id="TIGR00254">
    <property type="entry name" value="GGDEF"/>
    <property type="match status" value="1"/>
</dbReference>
<feature type="domain" description="GGDEF" evidence="4">
    <location>
        <begin position="588"/>
        <end position="721"/>
    </location>
</feature>
<dbReference type="InterPro" id="IPR052155">
    <property type="entry name" value="Biofilm_reg_signaling"/>
</dbReference>
<dbReference type="Gene3D" id="3.20.20.450">
    <property type="entry name" value="EAL domain"/>
    <property type="match status" value="1"/>
</dbReference>
<reference evidence="6" key="1">
    <citation type="journal article" date="2019" name="Int. J. Syst. Evol. Microbiol.">
        <title>The Global Catalogue of Microorganisms (GCM) 10K type strain sequencing project: providing services to taxonomists for standard genome sequencing and annotation.</title>
        <authorList>
            <consortium name="The Broad Institute Genomics Platform"/>
            <consortium name="The Broad Institute Genome Sequencing Center for Infectious Disease"/>
            <person name="Wu L."/>
            <person name="Ma J."/>
        </authorList>
    </citation>
    <scope>NUCLEOTIDE SEQUENCE [LARGE SCALE GENOMIC DNA]</scope>
    <source>
        <strain evidence="6">CGMCC 1.15341</strain>
    </source>
</reference>
<dbReference type="InterPro" id="IPR003660">
    <property type="entry name" value="HAMP_dom"/>
</dbReference>
<organism evidence="5 6">
    <name type="scientific">Marinobacterium zhoushanense</name>
    <dbReference type="NCBI Taxonomy" id="1679163"/>
    <lineage>
        <taxon>Bacteria</taxon>
        <taxon>Pseudomonadati</taxon>
        <taxon>Pseudomonadota</taxon>
        <taxon>Gammaproteobacteria</taxon>
        <taxon>Oceanospirillales</taxon>
        <taxon>Oceanospirillaceae</taxon>
        <taxon>Marinobacterium</taxon>
    </lineage>
</organism>
<feature type="domain" description="EAL" evidence="2">
    <location>
        <begin position="730"/>
        <end position="980"/>
    </location>
</feature>
<dbReference type="Gene3D" id="3.30.450.20">
    <property type="entry name" value="PAS domain"/>
    <property type="match status" value="1"/>
</dbReference>
<evidence type="ECO:0000259" key="3">
    <source>
        <dbReference type="PROSITE" id="PS50885"/>
    </source>
</evidence>
<dbReference type="EMBL" id="BMIJ01000011">
    <property type="protein sequence ID" value="GGC11162.1"/>
    <property type="molecule type" value="Genomic_DNA"/>
</dbReference>
<proteinExistence type="predicted"/>
<dbReference type="PROSITE" id="PS50887">
    <property type="entry name" value="GGDEF"/>
    <property type="match status" value="1"/>
</dbReference>
<dbReference type="Gene3D" id="6.10.340.10">
    <property type="match status" value="1"/>
</dbReference>
<dbReference type="InterPro" id="IPR000160">
    <property type="entry name" value="GGDEF_dom"/>
</dbReference>
<evidence type="ECO:0000259" key="2">
    <source>
        <dbReference type="PROSITE" id="PS50883"/>
    </source>
</evidence>
<dbReference type="CDD" id="cd01949">
    <property type="entry name" value="GGDEF"/>
    <property type="match status" value="1"/>
</dbReference>
<name>A0ABQ1KXY4_9GAMM</name>
<dbReference type="InterPro" id="IPR043128">
    <property type="entry name" value="Rev_trsase/Diguanyl_cyclase"/>
</dbReference>
<gene>
    <name evidence="5" type="ORF">GCM10011352_42070</name>
</gene>
<dbReference type="SMART" id="SM00267">
    <property type="entry name" value="GGDEF"/>
    <property type="match status" value="1"/>
</dbReference>
<dbReference type="SUPFAM" id="SSF55073">
    <property type="entry name" value="Nucleotide cyclase"/>
    <property type="match status" value="1"/>
</dbReference>
<dbReference type="SMART" id="SM00052">
    <property type="entry name" value="EAL"/>
    <property type="match status" value="1"/>
</dbReference>
<dbReference type="PANTHER" id="PTHR44757">
    <property type="entry name" value="DIGUANYLATE CYCLASE DGCP"/>
    <property type="match status" value="1"/>
</dbReference>
<dbReference type="PROSITE" id="PS50112">
    <property type="entry name" value="PAS"/>
    <property type="match status" value="1"/>
</dbReference>
<evidence type="ECO:0000259" key="1">
    <source>
        <dbReference type="PROSITE" id="PS50112"/>
    </source>
</evidence>
<dbReference type="SUPFAM" id="SSF55785">
    <property type="entry name" value="PYP-like sensor domain (PAS domain)"/>
    <property type="match status" value="1"/>
</dbReference>
<dbReference type="PROSITE" id="PS50883">
    <property type="entry name" value="EAL"/>
    <property type="match status" value="1"/>
</dbReference>
<comment type="caution">
    <text evidence="5">The sequence shown here is derived from an EMBL/GenBank/DDBJ whole genome shotgun (WGS) entry which is preliminary data.</text>
</comment>
<dbReference type="Pfam" id="PF00990">
    <property type="entry name" value="GGDEF"/>
    <property type="match status" value="1"/>
</dbReference>
<dbReference type="PROSITE" id="PS50885">
    <property type="entry name" value="HAMP"/>
    <property type="match status" value="1"/>
</dbReference>
<accession>A0ABQ1KXY4</accession>
<feature type="domain" description="HAMP" evidence="3">
    <location>
        <begin position="364"/>
        <end position="420"/>
    </location>
</feature>
<dbReference type="InterPro" id="IPR035919">
    <property type="entry name" value="EAL_sf"/>
</dbReference>
<evidence type="ECO:0000259" key="4">
    <source>
        <dbReference type="PROSITE" id="PS50887"/>
    </source>
</evidence>
<dbReference type="Pfam" id="PF00563">
    <property type="entry name" value="EAL"/>
    <property type="match status" value="1"/>
</dbReference>
<evidence type="ECO:0000313" key="5">
    <source>
        <dbReference type="EMBL" id="GGC11162.1"/>
    </source>
</evidence>
<dbReference type="InterPro" id="IPR001633">
    <property type="entry name" value="EAL_dom"/>
</dbReference>
<dbReference type="RefSeq" id="WP_188752127.1">
    <property type="nucleotide sequence ID" value="NZ_BMIJ01000011.1"/>
</dbReference>
<dbReference type="Proteomes" id="UP000629025">
    <property type="component" value="Unassembled WGS sequence"/>
</dbReference>
<evidence type="ECO:0008006" key="7">
    <source>
        <dbReference type="Google" id="ProtNLM"/>
    </source>
</evidence>
<feature type="domain" description="PAS" evidence="1">
    <location>
        <begin position="433"/>
        <end position="475"/>
    </location>
</feature>